<evidence type="ECO:0000313" key="6">
    <source>
        <dbReference type="Proteomes" id="UP000664859"/>
    </source>
</evidence>
<dbReference type="SMART" id="SM00320">
    <property type="entry name" value="WD40"/>
    <property type="match status" value="5"/>
</dbReference>
<evidence type="ECO:0000256" key="3">
    <source>
        <dbReference type="PROSITE-ProRule" id="PRU00221"/>
    </source>
</evidence>
<dbReference type="EMBL" id="JAFCMP010000148">
    <property type="protein sequence ID" value="KAG5184833.1"/>
    <property type="molecule type" value="Genomic_DNA"/>
</dbReference>
<dbReference type="InterPro" id="IPR015943">
    <property type="entry name" value="WD40/YVTN_repeat-like_dom_sf"/>
</dbReference>
<dbReference type="PANTHER" id="PTHR22847">
    <property type="entry name" value="WD40 REPEAT PROTEIN"/>
    <property type="match status" value="1"/>
</dbReference>
<evidence type="ECO:0000256" key="4">
    <source>
        <dbReference type="SAM" id="MobiDB-lite"/>
    </source>
</evidence>
<dbReference type="InterPro" id="IPR001680">
    <property type="entry name" value="WD40_rpt"/>
</dbReference>
<evidence type="ECO:0000313" key="5">
    <source>
        <dbReference type="EMBL" id="KAG5184833.1"/>
    </source>
</evidence>
<dbReference type="PANTHER" id="PTHR22847:SF637">
    <property type="entry name" value="WD REPEAT DOMAIN 5B"/>
    <property type="match status" value="1"/>
</dbReference>
<keyword evidence="1 3" id="KW-0853">WD repeat</keyword>
<dbReference type="InterPro" id="IPR019775">
    <property type="entry name" value="WD40_repeat_CS"/>
</dbReference>
<dbReference type="SUPFAM" id="SSF50978">
    <property type="entry name" value="WD40 repeat-like"/>
    <property type="match status" value="1"/>
</dbReference>
<dbReference type="PROSITE" id="PS50082">
    <property type="entry name" value="WD_REPEATS_2"/>
    <property type="match status" value="2"/>
</dbReference>
<feature type="compositionally biased region" description="Pro residues" evidence="4">
    <location>
        <begin position="313"/>
        <end position="326"/>
    </location>
</feature>
<keyword evidence="6" id="KW-1185">Reference proteome</keyword>
<dbReference type="PROSITE" id="PS00678">
    <property type="entry name" value="WD_REPEATS_1"/>
    <property type="match status" value="2"/>
</dbReference>
<accession>A0A835Z9L4</accession>
<feature type="repeat" description="WD" evidence="3">
    <location>
        <begin position="221"/>
        <end position="261"/>
    </location>
</feature>
<gene>
    <name evidence="5" type="ORF">JKP88DRAFT_313794</name>
</gene>
<dbReference type="GO" id="GO:1990234">
    <property type="term" value="C:transferase complex"/>
    <property type="evidence" value="ECO:0007669"/>
    <property type="project" value="UniProtKB-ARBA"/>
</dbReference>
<organism evidence="5 6">
    <name type="scientific">Tribonema minus</name>
    <dbReference type="NCBI Taxonomy" id="303371"/>
    <lineage>
        <taxon>Eukaryota</taxon>
        <taxon>Sar</taxon>
        <taxon>Stramenopiles</taxon>
        <taxon>Ochrophyta</taxon>
        <taxon>PX clade</taxon>
        <taxon>Xanthophyceae</taxon>
        <taxon>Tribonematales</taxon>
        <taxon>Tribonemataceae</taxon>
        <taxon>Tribonema</taxon>
    </lineage>
</organism>
<name>A0A835Z9L4_9STRA</name>
<dbReference type="AlphaFoldDB" id="A0A835Z9L4"/>
<feature type="region of interest" description="Disordered" evidence="4">
    <location>
        <begin position="308"/>
        <end position="331"/>
    </location>
</feature>
<comment type="caution">
    <text evidence="5">The sequence shown here is derived from an EMBL/GenBank/DDBJ whole genome shotgun (WGS) entry which is preliminary data.</text>
</comment>
<reference evidence="5" key="1">
    <citation type="submission" date="2021-02" db="EMBL/GenBank/DDBJ databases">
        <title>First Annotated Genome of the Yellow-green Alga Tribonema minus.</title>
        <authorList>
            <person name="Mahan K.M."/>
        </authorList>
    </citation>
    <scope>NUCLEOTIDE SEQUENCE</scope>
    <source>
        <strain evidence="5">UTEX B ZZ1240</strain>
    </source>
</reference>
<keyword evidence="2" id="KW-0677">Repeat</keyword>
<dbReference type="Pfam" id="PF00400">
    <property type="entry name" value="WD40"/>
    <property type="match status" value="3"/>
</dbReference>
<proteinExistence type="predicted"/>
<feature type="repeat" description="WD" evidence="3">
    <location>
        <begin position="550"/>
        <end position="583"/>
    </location>
</feature>
<dbReference type="Gene3D" id="2.130.10.10">
    <property type="entry name" value="YVTN repeat-like/Quinoprotein amine dehydrogenase"/>
    <property type="match status" value="2"/>
</dbReference>
<dbReference type="Proteomes" id="UP000664859">
    <property type="component" value="Unassembled WGS sequence"/>
</dbReference>
<sequence>MRQAIQLEQGGYVSCLAVTYGARVNGQTVRKLLASGSFENSIKLARLSPSAAAAAARAPPPALWKFRVVAAGPQQRPRARLGPQPVTLLCPGLLWDLDSGACVATLLPKDGTSALAFGPPGEQQRLVCGGEDRTRQWRLPSLEKGRRRHITGHRDAIPTYVIAKYTTKDRTLRQWRRPSLEEGRPMTGHCDTIPAHPRYSTTKDRTLRQWRLPNLEEGRPMTGHRDAITDLRCPDARTVVSCALDRTIHVWDADTGEQLASVTNHCEPSEQGPPYEDLVIVACGGKHEVMGLPRSEIMEHILVTPPAAAEPARAPPPQFPARAPPPEFEESRNVSTRMCPTKPALEAPNTPVHRPDVAATGGSDRGALDRSMNVPALAVPASADAVSALATPRDGNGKFVVLGAFDGSVRVLPWGAANMDEAGVNRLYWATTGDRIDTVSVAAPVHAVACSPDGHWIASGDRRGNIHVWRYHGADARGHGRGFDLTYFSHAMGWEKQRKTQRSRRHSTGSIAAAAAVFGGGDGSGAAPGPVAFAPRAPQMQPTEGSYCFERAHKGQIMALHITNSLDLVSSGCDGAVRVWDLRALVYAQRIAMARMRTLCRRREDAPADADAAVAKRTRRGGVRAPGAAERALALACALPEDALFQKLVSFV</sequence>
<dbReference type="InterPro" id="IPR036322">
    <property type="entry name" value="WD40_repeat_dom_sf"/>
</dbReference>
<evidence type="ECO:0000256" key="1">
    <source>
        <dbReference type="ARBA" id="ARBA00022574"/>
    </source>
</evidence>
<evidence type="ECO:0000256" key="2">
    <source>
        <dbReference type="ARBA" id="ARBA00022737"/>
    </source>
</evidence>
<protein>
    <submittedName>
        <fullName evidence="5">WD40-repeat-containing domain protein</fullName>
    </submittedName>
</protein>